<dbReference type="InterPro" id="IPR006016">
    <property type="entry name" value="UspA"/>
</dbReference>
<dbReference type="PANTHER" id="PTHR46268:SF6">
    <property type="entry name" value="UNIVERSAL STRESS PROTEIN UP12"/>
    <property type="match status" value="1"/>
</dbReference>
<evidence type="ECO:0000259" key="3">
    <source>
        <dbReference type="Pfam" id="PF00582"/>
    </source>
</evidence>
<name>A0A1I6V0T5_9EURY</name>
<dbReference type="SUPFAM" id="SSF52402">
    <property type="entry name" value="Adenine nucleotide alpha hydrolases-like"/>
    <property type="match status" value="1"/>
</dbReference>
<dbReference type="Pfam" id="PF00582">
    <property type="entry name" value="Usp"/>
    <property type="match status" value="1"/>
</dbReference>
<dbReference type="InterPro" id="IPR014729">
    <property type="entry name" value="Rossmann-like_a/b/a_fold"/>
</dbReference>
<keyword evidence="5" id="KW-1185">Reference proteome</keyword>
<dbReference type="Proteomes" id="UP000199199">
    <property type="component" value="Unassembled WGS sequence"/>
</dbReference>
<sequence>MGLRSVLLASRPGDEGHGTRLAQTAADIAKPANARVVVGQIFTKEEYKNSVTSLGFDDKSDVTPEQLASKHRTLRNIVDELDSQGIDYELNTATGPHADTIVNLAADADLTVIGGKNRTPAGKALFGSATQKVLLSAPCPVVFVRREH</sequence>
<proteinExistence type="inferred from homology"/>
<accession>A0A1I6V0T5</accession>
<dbReference type="RefSeq" id="WP_092907679.1">
    <property type="nucleotide sequence ID" value="NZ_FOZS01000009.1"/>
</dbReference>
<dbReference type="InterPro" id="IPR006015">
    <property type="entry name" value="Universal_stress_UspA"/>
</dbReference>
<dbReference type="OrthoDB" id="271068at2157"/>
<dbReference type="Gene3D" id="3.40.50.620">
    <property type="entry name" value="HUPs"/>
    <property type="match status" value="1"/>
</dbReference>
<evidence type="ECO:0000256" key="1">
    <source>
        <dbReference type="ARBA" id="ARBA00008791"/>
    </source>
</evidence>
<evidence type="ECO:0000313" key="5">
    <source>
        <dbReference type="Proteomes" id="UP000199199"/>
    </source>
</evidence>
<gene>
    <name evidence="4" type="ORF">SAMN04488556_4221</name>
</gene>
<feature type="region of interest" description="Disordered" evidence="2">
    <location>
        <begin position="1"/>
        <end position="20"/>
    </location>
</feature>
<evidence type="ECO:0000256" key="2">
    <source>
        <dbReference type="SAM" id="MobiDB-lite"/>
    </source>
</evidence>
<dbReference type="EMBL" id="FOZS01000009">
    <property type="protein sequence ID" value="SFT07273.1"/>
    <property type="molecule type" value="Genomic_DNA"/>
</dbReference>
<protein>
    <submittedName>
        <fullName evidence="4">Nucleotide-binding universal stress protein, UspA family</fullName>
    </submittedName>
</protein>
<organism evidence="4 5">
    <name type="scientific">Halostagnicola kamekurae</name>
    <dbReference type="NCBI Taxonomy" id="619731"/>
    <lineage>
        <taxon>Archaea</taxon>
        <taxon>Methanobacteriati</taxon>
        <taxon>Methanobacteriota</taxon>
        <taxon>Stenosarchaea group</taxon>
        <taxon>Halobacteria</taxon>
        <taxon>Halobacteriales</taxon>
        <taxon>Natrialbaceae</taxon>
        <taxon>Halostagnicola</taxon>
    </lineage>
</organism>
<dbReference type="CDD" id="cd00293">
    <property type="entry name" value="USP-like"/>
    <property type="match status" value="1"/>
</dbReference>
<feature type="domain" description="UspA" evidence="3">
    <location>
        <begin position="19"/>
        <end position="145"/>
    </location>
</feature>
<comment type="similarity">
    <text evidence="1">Belongs to the universal stress protein A family.</text>
</comment>
<dbReference type="AlphaFoldDB" id="A0A1I6V0T5"/>
<evidence type="ECO:0000313" key="4">
    <source>
        <dbReference type="EMBL" id="SFT07273.1"/>
    </source>
</evidence>
<dbReference type="PANTHER" id="PTHR46268">
    <property type="entry name" value="STRESS RESPONSE PROTEIN NHAX"/>
    <property type="match status" value="1"/>
</dbReference>
<reference evidence="5" key="1">
    <citation type="submission" date="2016-10" db="EMBL/GenBank/DDBJ databases">
        <authorList>
            <person name="Varghese N."/>
            <person name="Submissions S."/>
        </authorList>
    </citation>
    <scope>NUCLEOTIDE SEQUENCE [LARGE SCALE GENOMIC DNA]</scope>
    <source>
        <strain evidence="5">DSM 22427</strain>
    </source>
</reference>
<dbReference type="PRINTS" id="PR01438">
    <property type="entry name" value="UNVRSLSTRESS"/>
</dbReference>